<reference evidence="1 2" key="1">
    <citation type="submission" date="2020-03" db="EMBL/GenBank/DDBJ databases">
        <title>Genomic Encyclopedia of Type Strains, Phase IV (KMG-IV): sequencing the most valuable type-strain genomes for metagenomic binning, comparative biology and taxonomic classification.</title>
        <authorList>
            <person name="Goeker M."/>
        </authorList>
    </citation>
    <scope>NUCLEOTIDE SEQUENCE [LARGE SCALE GENOMIC DNA]</scope>
    <source>
        <strain evidence="1 2">DSM 27651</strain>
    </source>
</reference>
<keyword evidence="2" id="KW-1185">Reference proteome</keyword>
<evidence type="ECO:0000313" key="2">
    <source>
        <dbReference type="Proteomes" id="UP000734218"/>
    </source>
</evidence>
<proteinExistence type="predicted"/>
<protein>
    <submittedName>
        <fullName evidence="1">Metal-binding protein</fullName>
    </submittedName>
</protein>
<evidence type="ECO:0000313" key="1">
    <source>
        <dbReference type="EMBL" id="NJC33660.1"/>
    </source>
</evidence>
<dbReference type="Proteomes" id="UP000734218">
    <property type="component" value="Unassembled WGS sequence"/>
</dbReference>
<gene>
    <name evidence="1" type="ORF">GGR88_001134</name>
</gene>
<dbReference type="RefSeq" id="WP_167953622.1">
    <property type="nucleotide sequence ID" value="NZ_JAATJE010000001.1"/>
</dbReference>
<name>A0ABX0XK83_9SPHN</name>
<organism evidence="1 2">
    <name type="scientific">Sphingomonas jejuensis</name>
    <dbReference type="NCBI Taxonomy" id="904715"/>
    <lineage>
        <taxon>Bacteria</taxon>
        <taxon>Pseudomonadati</taxon>
        <taxon>Pseudomonadota</taxon>
        <taxon>Alphaproteobacteria</taxon>
        <taxon>Sphingomonadales</taxon>
        <taxon>Sphingomonadaceae</taxon>
        <taxon>Sphingomonas</taxon>
    </lineage>
</organism>
<dbReference type="EMBL" id="JAATJE010000001">
    <property type="protein sequence ID" value="NJC33660.1"/>
    <property type="molecule type" value="Genomic_DNA"/>
</dbReference>
<sequence length="103" mass="11151">MTKRVRSNWQGAILVCRKCSKKLDGGFGPDRDERLAKRLRARVGKGRKARLGVVEVDCLKICPKRAVAVVDSRTPGRWHVVQAGGDTDALLNGLDAAASTPQA</sequence>
<accession>A0ABX0XK83</accession>
<comment type="caution">
    <text evidence="1">The sequence shown here is derived from an EMBL/GenBank/DDBJ whole genome shotgun (WGS) entry which is preliminary data.</text>
</comment>